<dbReference type="Proteomes" id="UP001187192">
    <property type="component" value="Unassembled WGS sequence"/>
</dbReference>
<comment type="caution">
    <text evidence="2">The sequence shown here is derived from an EMBL/GenBank/DDBJ whole genome shotgun (WGS) entry which is preliminary data.</text>
</comment>
<gene>
    <name evidence="2" type="ORF">TIFTF001_033895</name>
</gene>
<name>A0AA88E2U7_FICCA</name>
<keyword evidence="3" id="KW-1185">Reference proteome</keyword>
<dbReference type="AlphaFoldDB" id="A0AA88E2U7"/>
<dbReference type="EMBL" id="BTGU01000196">
    <property type="protein sequence ID" value="GMN64831.1"/>
    <property type="molecule type" value="Genomic_DNA"/>
</dbReference>
<evidence type="ECO:0000313" key="2">
    <source>
        <dbReference type="EMBL" id="GMN64831.1"/>
    </source>
</evidence>
<evidence type="ECO:0000313" key="3">
    <source>
        <dbReference type="Proteomes" id="UP001187192"/>
    </source>
</evidence>
<reference evidence="2" key="1">
    <citation type="submission" date="2023-07" db="EMBL/GenBank/DDBJ databases">
        <title>draft genome sequence of fig (Ficus carica).</title>
        <authorList>
            <person name="Takahashi T."/>
            <person name="Nishimura K."/>
        </authorList>
    </citation>
    <scope>NUCLEOTIDE SEQUENCE</scope>
</reference>
<proteinExistence type="predicted"/>
<sequence>MVQIGDPFLEEYVADCMPVRENVDVNADYVFDEGEDGTGPSTRTQQHGSRMGAMNQMREMITDDMWERYQSYPWYKTT</sequence>
<organism evidence="2 3">
    <name type="scientific">Ficus carica</name>
    <name type="common">Common fig</name>
    <dbReference type="NCBI Taxonomy" id="3494"/>
    <lineage>
        <taxon>Eukaryota</taxon>
        <taxon>Viridiplantae</taxon>
        <taxon>Streptophyta</taxon>
        <taxon>Embryophyta</taxon>
        <taxon>Tracheophyta</taxon>
        <taxon>Spermatophyta</taxon>
        <taxon>Magnoliopsida</taxon>
        <taxon>eudicotyledons</taxon>
        <taxon>Gunneridae</taxon>
        <taxon>Pentapetalae</taxon>
        <taxon>rosids</taxon>
        <taxon>fabids</taxon>
        <taxon>Rosales</taxon>
        <taxon>Moraceae</taxon>
        <taxon>Ficeae</taxon>
        <taxon>Ficus</taxon>
    </lineage>
</organism>
<protein>
    <submittedName>
        <fullName evidence="2">Uncharacterized protein</fullName>
    </submittedName>
</protein>
<feature type="compositionally biased region" description="Polar residues" evidence="1">
    <location>
        <begin position="39"/>
        <end position="48"/>
    </location>
</feature>
<feature type="region of interest" description="Disordered" evidence="1">
    <location>
        <begin position="31"/>
        <end position="52"/>
    </location>
</feature>
<accession>A0AA88E2U7</accession>
<evidence type="ECO:0000256" key="1">
    <source>
        <dbReference type="SAM" id="MobiDB-lite"/>
    </source>
</evidence>